<keyword evidence="3 5" id="KW-0863">Zinc-finger</keyword>
<evidence type="ECO:0000256" key="4">
    <source>
        <dbReference type="ARBA" id="ARBA00022833"/>
    </source>
</evidence>
<gene>
    <name evidence="7" type="ORF">BDN70DRAFT_875808</name>
</gene>
<keyword evidence="4" id="KW-0862">Zinc</keyword>
<dbReference type="AlphaFoldDB" id="A0A9P6D380"/>
<dbReference type="InterPro" id="IPR038508">
    <property type="entry name" value="ArfGAP_dom_sf"/>
</dbReference>
<keyword evidence="8" id="KW-1185">Reference proteome</keyword>
<dbReference type="GO" id="GO:0005096">
    <property type="term" value="F:GTPase activator activity"/>
    <property type="evidence" value="ECO:0007669"/>
    <property type="project" value="UniProtKB-KW"/>
</dbReference>
<dbReference type="Gene3D" id="1.10.220.150">
    <property type="entry name" value="Arf GTPase activating protein"/>
    <property type="match status" value="1"/>
</dbReference>
<keyword evidence="2" id="KW-0479">Metal-binding</keyword>
<dbReference type="PRINTS" id="PR00405">
    <property type="entry name" value="REVINTRACTNG"/>
</dbReference>
<dbReference type="PROSITE" id="PS50115">
    <property type="entry name" value="ARFGAP"/>
    <property type="match status" value="1"/>
</dbReference>
<dbReference type="GO" id="GO:0032012">
    <property type="term" value="P:regulation of ARF protein signal transduction"/>
    <property type="evidence" value="ECO:0007669"/>
    <property type="project" value="TreeGrafter"/>
</dbReference>
<dbReference type="InterPro" id="IPR001164">
    <property type="entry name" value="ArfGAP_dom"/>
</dbReference>
<evidence type="ECO:0000313" key="7">
    <source>
        <dbReference type="EMBL" id="KAF9481855.1"/>
    </source>
</evidence>
<dbReference type="Pfam" id="PF01412">
    <property type="entry name" value="ArfGap"/>
    <property type="match status" value="1"/>
</dbReference>
<keyword evidence="1" id="KW-0343">GTPase activation</keyword>
<evidence type="ECO:0000313" key="8">
    <source>
        <dbReference type="Proteomes" id="UP000807469"/>
    </source>
</evidence>
<dbReference type="EMBL" id="MU155173">
    <property type="protein sequence ID" value="KAF9481855.1"/>
    <property type="molecule type" value="Genomic_DNA"/>
</dbReference>
<evidence type="ECO:0000259" key="6">
    <source>
        <dbReference type="PROSITE" id="PS50115"/>
    </source>
</evidence>
<evidence type="ECO:0000256" key="5">
    <source>
        <dbReference type="PROSITE-ProRule" id="PRU00288"/>
    </source>
</evidence>
<dbReference type="GO" id="GO:0008270">
    <property type="term" value="F:zinc ion binding"/>
    <property type="evidence" value="ECO:0007669"/>
    <property type="project" value="UniProtKB-KW"/>
</dbReference>
<dbReference type="SUPFAM" id="SSF57863">
    <property type="entry name" value="ArfGap/RecO-like zinc finger"/>
    <property type="match status" value="1"/>
</dbReference>
<name>A0A9P6D380_9AGAR</name>
<evidence type="ECO:0000256" key="2">
    <source>
        <dbReference type="ARBA" id="ARBA00022723"/>
    </source>
</evidence>
<dbReference type="PANTHER" id="PTHR46395">
    <property type="entry name" value="ADP-RIBOSYLATION FACTOR GTPASE-ACTIVATING PROTEIN 1"/>
    <property type="match status" value="1"/>
</dbReference>
<evidence type="ECO:0000256" key="3">
    <source>
        <dbReference type="ARBA" id="ARBA00022771"/>
    </source>
</evidence>
<protein>
    <submittedName>
        <fullName evidence="7">Arf GTPase activating protein</fullName>
    </submittedName>
</protein>
<dbReference type="PANTHER" id="PTHR46395:SF1">
    <property type="entry name" value="ADP-RIBOSYLATION FACTOR GTPASE-ACTIVATING PROTEIN 1"/>
    <property type="match status" value="1"/>
</dbReference>
<dbReference type="OrthoDB" id="983479at2759"/>
<dbReference type="GO" id="GO:0000139">
    <property type="term" value="C:Golgi membrane"/>
    <property type="evidence" value="ECO:0007669"/>
    <property type="project" value="TreeGrafter"/>
</dbReference>
<comment type="caution">
    <text evidence="7">The sequence shown here is derived from an EMBL/GenBank/DDBJ whole genome shotgun (WGS) entry which is preliminary data.</text>
</comment>
<organism evidence="7 8">
    <name type="scientific">Pholiota conissans</name>
    <dbReference type="NCBI Taxonomy" id="109636"/>
    <lineage>
        <taxon>Eukaryota</taxon>
        <taxon>Fungi</taxon>
        <taxon>Dikarya</taxon>
        <taxon>Basidiomycota</taxon>
        <taxon>Agaricomycotina</taxon>
        <taxon>Agaricomycetes</taxon>
        <taxon>Agaricomycetidae</taxon>
        <taxon>Agaricales</taxon>
        <taxon>Agaricineae</taxon>
        <taxon>Strophariaceae</taxon>
        <taxon>Pholiota</taxon>
    </lineage>
</organism>
<feature type="domain" description="Arf-GAP" evidence="6">
    <location>
        <begin position="8"/>
        <end position="62"/>
    </location>
</feature>
<dbReference type="Proteomes" id="UP000807469">
    <property type="component" value="Unassembled WGS sequence"/>
</dbReference>
<proteinExistence type="predicted"/>
<reference evidence="7" key="1">
    <citation type="submission" date="2020-11" db="EMBL/GenBank/DDBJ databases">
        <authorList>
            <consortium name="DOE Joint Genome Institute"/>
            <person name="Ahrendt S."/>
            <person name="Riley R."/>
            <person name="Andreopoulos W."/>
            <person name="Labutti K."/>
            <person name="Pangilinan J."/>
            <person name="Ruiz-Duenas F.J."/>
            <person name="Barrasa J.M."/>
            <person name="Sanchez-Garcia M."/>
            <person name="Camarero S."/>
            <person name="Miyauchi S."/>
            <person name="Serrano A."/>
            <person name="Linde D."/>
            <person name="Babiker R."/>
            <person name="Drula E."/>
            <person name="Ayuso-Fernandez I."/>
            <person name="Pacheco R."/>
            <person name="Padilla G."/>
            <person name="Ferreira P."/>
            <person name="Barriuso J."/>
            <person name="Kellner H."/>
            <person name="Castanera R."/>
            <person name="Alfaro M."/>
            <person name="Ramirez L."/>
            <person name="Pisabarro A.G."/>
            <person name="Kuo A."/>
            <person name="Tritt A."/>
            <person name="Lipzen A."/>
            <person name="He G."/>
            <person name="Yan M."/>
            <person name="Ng V."/>
            <person name="Cullen D."/>
            <person name="Martin F."/>
            <person name="Rosso M.-N."/>
            <person name="Henrissat B."/>
            <person name="Hibbett D."/>
            <person name="Martinez A.T."/>
            <person name="Grigoriev I.V."/>
        </authorList>
    </citation>
    <scope>NUCLEOTIDE SEQUENCE</scope>
    <source>
        <strain evidence="7">CIRM-BRFM 674</strain>
    </source>
</reference>
<dbReference type="GO" id="GO:0030100">
    <property type="term" value="P:regulation of endocytosis"/>
    <property type="evidence" value="ECO:0007669"/>
    <property type="project" value="TreeGrafter"/>
</dbReference>
<sequence>MADQVAAKKILSELSKREDLKNKVCADCSNPNPQWASLSFAIFICLQCAGTHRGFGVHIRLA</sequence>
<evidence type="ECO:0000256" key="1">
    <source>
        <dbReference type="ARBA" id="ARBA00022468"/>
    </source>
</evidence>
<dbReference type="InterPro" id="IPR037278">
    <property type="entry name" value="ARFGAP/RecO"/>
</dbReference>
<accession>A0A9P6D380</accession>